<keyword evidence="3" id="KW-0479">Metal-binding</keyword>
<dbReference type="Proteomes" id="UP001590950">
    <property type="component" value="Unassembled WGS sequence"/>
</dbReference>
<evidence type="ECO:0000256" key="5">
    <source>
        <dbReference type="ARBA" id="ARBA00023004"/>
    </source>
</evidence>
<keyword evidence="5" id="KW-0408">Iron</keyword>
<evidence type="ECO:0000256" key="4">
    <source>
        <dbReference type="ARBA" id="ARBA00023002"/>
    </source>
</evidence>
<keyword evidence="6" id="KW-0503">Monooxygenase</keyword>
<dbReference type="SUPFAM" id="SSF48264">
    <property type="entry name" value="Cytochrome P450"/>
    <property type="match status" value="1"/>
</dbReference>
<proteinExistence type="inferred from homology"/>
<protein>
    <recommendedName>
        <fullName evidence="9">Cytochrome P450</fullName>
    </recommendedName>
</protein>
<evidence type="ECO:0000256" key="2">
    <source>
        <dbReference type="ARBA" id="ARBA00010617"/>
    </source>
</evidence>
<evidence type="ECO:0008006" key="9">
    <source>
        <dbReference type="Google" id="ProtNLM"/>
    </source>
</evidence>
<comment type="similarity">
    <text evidence="2">Belongs to the cytochrome P450 family.</text>
</comment>
<evidence type="ECO:0000256" key="3">
    <source>
        <dbReference type="ARBA" id="ARBA00022723"/>
    </source>
</evidence>
<keyword evidence="8" id="KW-1185">Reference proteome</keyword>
<name>A0ABR4AHT5_9LECA</name>
<dbReference type="Gene3D" id="1.10.630.10">
    <property type="entry name" value="Cytochrome P450"/>
    <property type="match status" value="1"/>
</dbReference>
<sequence length="416" mass="47675">MPDHKLSSIQANIDNFEGLYSTTSILLEGHLHTHTIQTRLTPRLASLVPVTQIVLDRAFANELPAKKDSYIDIPAFHLVLRLVSAISARHFVGHPMCEDEEWLSTALKYTENAFRTIIFLRIFPDWAKPVVSLFIPYSWKVSSALRKAQRLIVPIIIQRRKEAATFLLTKDSSYRKPDDFLQWMMDEANERDGLPHKLAHRLLILTLASVHTTSMAATQTLFDLCAKPEYIAPLREEITKAVQKDDGFTKQTLTHLRKLDSFMRESQRLNPPSLLGFKRCVREPLTLSDGTFLPKNTHLMMPVYPIVTDAANVPNPMRFDGFRHYNNRLQPGESNRHQFATTSDQNLHFGHGKFSCPGRFFAANTIKMVISNLLLRYDFHLEGSATGSVERPENVRLHEYVFPNPETKVSFRLRQV</sequence>
<evidence type="ECO:0000256" key="1">
    <source>
        <dbReference type="ARBA" id="ARBA00001971"/>
    </source>
</evidence>
<dbReference type="PANTHER" id="PTHR46206">
    <property type="entry name" value="CYTOCHROME P450"/>
    <property type="match status" value="1"/>
</dbReference>
<organism evidence="7 8">
    <name type="scientific">Stereocaulon virgatum</name>
    <dbReference type="NCBI Taxonomy" id="373712"/>
    <lineage>
        <taxon>Eukaryota</taxon>
        <taxon>Fungi</taxon>
        <taxon>Dikarya</taxon>
        <taxon>Ascomycota</taxon>
        <taxon>Pezizomycotina</taxon>
        <taxon>Lecanoromycetes</taxon>
        <taxon>OSLEUM clade</taxon>
        <taxon>Lecanoromycetidae</taxon>
        <taxon>Lecanorales</taxon>
        <taxon>Lecanorineae</taxon>
        <taxon>Stereocaulaceae</taxon>
        <taxon>Stereocaulon</taxon>
    </lineage>
</organism>
<evidence type="ECO:0000313" key="7">
    <source>
        <dbReference type="EMBL" id="KAL2044386.1"/>
    </source>
</evidence>
<comment type="caution">
    <text evidence="7">The sequence shown here is derived from an EMBL/GenBank/DDBJ whole genome shotgun (WGS) entry which is preliminary data.</text>
</comment>
<dbReference type="CDD" id="cd11041">
    <property type="entry name" value="CYP503A1-like"/>
    <property type="match status" value="1"/>
</dbReference>
<dbReference type="PANTHER" id="PTHR46206:SF6">
    <property type="entry name" value="CYTOCHROME P450 MONOOXYGENASE AN1598-RELATED"/>
    <property type="match status" value="1"/>
</dbReference>
<dbReference type="InterPro" id="IPR002403">
    <property type="entry name" value="Cyt_P450_E_grp-IV"/>
</dbReference>
<dbReference type="PRINTS" id="PR00465">
    <property type="entry name" value="EP450IV"/>
</dbReference>
<comment type="cofactor">
    <cofactor evidence="1">
        <name>heme</name>
        <dbReference type="ChEBI" id="CHEBI:30413"/>
    </cofactor>
</comment>
<dbReference type="Pfam" id="PF00067">
    <property type="entry name" value="p450"/>
    <property type="match status" value="1"/>
</dbReference>
<dbReference type="InterPro" id="IPR036396">
    <property type="entry name" value="Cyt_P450_sf"/>
</dbReference>
<dbReference type="InterPro" id="IPR001128">
    <property type="entry name" value="Cyt_P450"/>
</dbReference>
<keyword evidence="4" id="KW-0560">Oxidoreductase</keyword>
<gene>
    <name evidence="7" type="ORF">N7G274_003091</name>
</gene>
<reference evidence="7 8" key="1">
    <citation type="submission" date="2024-09" db="EMBL/GenBank/DDBJ databases">
        <title>Rethinking Asexuality: The Enigmatic Case of Functional Sexual Genes in Lepraria (Stereocaulaceae).</title>
        <authorList>
            <person name="Doellman M."/>
            <person name="Sun Y."/>
            <person name="Barcenas-Pena A."/>
            <person name="Lumbsch H.T."/>
            <person name="Grewe F."/>
        </authorList>
    </citation>
    <scope>NUCLEOTIDE SEQUENCE [LARGE SCALE GENOMIC DNA]</scope>
    <source>
        <strain evidence="7 8">Mercado 3170</strain>
    </source>
</reference>
<evidence type="ECO:0000313" key="8">
    <source>
        <dbReference type="Proteomes" id="UP001590950"/>
    </source>
</evidence>
<evidence type="ECO:0000256" key="6">
    <source>
        <dbReference type="ARBA" id="ARBA00023033"/>
    </source>
</evidence>
<dbReference type="EMBL" id="JBEFKJ010000009">
    <property type="protein sequence ID" value="KAL2044386.1"/>
    <property type="molecule type" value="Genomic_DNA"/>
</dbReference>
<accession>A0ABR4AHT5</accession>